<keyword evidence="4" id="KW-0862">Zinc</keyword>
<dbReference type="Gene3D" id="3.40.50.720">
    <property type="entry name" value="NAD(P)-binding Rossmann-like Domain"/>
    <property type="match status" value="1"/>
</dbReference>
<evidence type="ECO:0000256" key="3">
    <source>
        <dbReference type="ARBA" id="ARBA00022723"/>
    </source>
</evidence>
<sequence length="321" mass="33586">MTMTTDTALALWYVSPGLLDARPAVLGTGNLRLRTLYSGVSRGTERLVLTGQVPASESDRMRGPAQEGDFPFPVKYGYCCVAEVTEGPDDWLGQRVFTLHPHQTVFRADATAVTPLPPGLPPARAVLAANMETALNALWDSGAGPADRIAVVGGGSVGLLVAALATGLPGALVSLIDPDPARQALAARFGVSQAAIPDADVVFHASGSPAGLQTALDCAGMEAAIIELSWYGTKPVTVSLGGAFHAKRLRLIGSQVGQVAPSRRPRWSYGRRLAAALDLLKDDRFDALLSDPIPFAEASNRLPALLSEGASALMPLIVYPT</sequence>
<dbReference type="CDD" id="cd08255">
    <property type="entry name" value="2-desacetyl-2-hydroxyethyl_bacteriochlorophyllide_like"/>
    <property type="match status" value="1"/>
</dbReference>
<comment type="caution">
    <text evidence="6">The sequence shown here is derived from an EMBL/GenBank/DDBJ whole genome shotgun (WGS) entry which is preliminary data.</text>
</comment>
<dbReference type="InterPro" id="IPR036291">
    <property type="entry name" value="NAD(P)-bd_dom_sf"/>
</dbReference>
<evidence type="ECO:0000256" key="4">
    <source>
        <dbReference type="ARBA" id="ARBA00022833"/>
    </source>
</evidence>
<dbReference type="Proteomes" id="UP000216361">
    <property type="component" value="Unassembled WGS sequence"/>
</dbReference>
<evidence type="ECO:0000313" key="7">
    <source>
        <dbReference type="Proteomes" id="UP000216361"/>
    </source>
</evidence>
<proteinExistence type="inferred from homology"/>
<comment type="similarity">
    <text evidence="2">Belongs to the zinc-containing alcohol dehydrogenase family.</text>
</comment>
<name>A0A255XVD5_9PROT</name>
<organism evidence="6 7">
    <name type="scientific">Elstera cyanobacteriorum</name>
    <dbReference type="NCBI Taxonomy" id="2022747"/>
    <lineage>
        <taxon>Bacteria</taxon>
        <taxon>Pseudomonadati</taxon>
        <taxon>Pseudomonadota</taxon>
        <taxon>Alphaproteobacteria</taxon>
        <taxon>Rhodospirillales</taxon>
        <taxon>Rhodospirillaceae</taxon>
        <taxon>Elstera</taxon>
    </lineage>
</organism>
<dbReference type="GO" id="GO:0016491">
    <property type="term" value="F:oxidoreductase activity"/>
    <property type="evidence" value="ECO:0007669"/>
    <property type="project" value="UniProtKB-KW"/>
</dbReference>
<dbReference type="AlphaFoldDB" id="A0A255XVD5"/>
<keyword evidence="7" id="KW-1185">Reference proteome</keyword>
<dbReference type="OrthoDB" id="9781588at2"/>
<accession>A0A255XVD5</accession>
<dbReference type="InterPro" id="IPR011032">
    <property type="entry name" value="GroES-like_sf"/>
</dbReference>
<reference evidence="6 7" key="1">
    <citation type="submission" date="2017-07" db="EMBL/GenBank/DDBJ databases">
        <title>Elstera cyanobacteriorum sp. nov., a novel bacterium isolated from cyanobacterial aggregates in a eutrophic lake.</title>
        <authorList>
            <person name="Cai H."/>
        </authorList>
    </citation>
    <scope>NUCLEOTIDE SEQUENCE [LARGE SCALE GENOMIC DNA]</scope>
    <source>
        <strain evidence="6 7">TH019</strain>
    </source>
</reference>
<evidence type="ECO:0000313" key="6">
    <source>
        <dbReference type="EMBL" id="OYQ20959.1"/>
    </source>
</evidence>
<keyword evidence="5" id="KW-0560">Oxidoreductase</keyword>
<dbReference type="SUPFAM" id="SSF51735">
    <property type="entry name" value="NAD(P)-binding Rossmann-fold domains"/>
    <property type="match status" value="1"/>
</dbReference>
<keyword evidence="3" id="KW-0479">Metal-binding</keyword>
<gene>
    <name evidence="6" type="ORF">CHR90_03215</name>
</gene>
<protein>
    <submittedName>
        <fullName evidence="6">Dehydrogenase</fullName>
    </submittedName>
</protein>
<dbReference type="Gene3D" id="3.90.180.10">
    <property type="entry name" value="Medium-chain alcohol dehydrogenases, catalytic domain"/>
    <property type="match status" value="1"/>
</dbReference>
<evidence type="ECO:0000256" key="2">
    <source>
        <dbReference type="ARBA" id="ARBA00008072"/>
    </source>
</evidence>
<dbReference type="GO" id="GO:0046872">
    <property type="term" value="F:metal ion binding"/>
    <property type="evidence" value="ECO:0007669"/>
    <property type="project" value="UniProtKB-KW"/>
</dbReference>
<dbReference type="PANTHER" id="PTHR43350:SF19">
    <property type="entry name" value="D-GULOSIDE 3-DEHYDROGENASE"/>
    <property type="match status" value="1"/>
</dbReference>
<dbReference type="SUPFAM" id="SSF50129">
    <property type="entry name" value="GroES-like"/>
    <property type="match status" value="1"/>
</dbReference>
<dbReference type="EMBL" id="NOXS01000025">
    <property type="protein sequence ID" value="OYQ20959.1"/>
    <property type="molecule type" value="Genomic_DNA"/>
</dbReference>
<evidence type="ECO:0000256" key="5">
    <source>
        <dbReference type="ARBA" id="ARBA00023002"/>
    </source>
</evidence>
<comment type="cofactor">
    <cofactor evidence="1">
        <name>Zn(2+)</name>
        <dbReference type="ChEBI" id="CHEBI:29105"/>
    </cofactor>
</comment>
<evidence type="ECO:0000256" key="1">
    <source>
        <dbReference type="ARBA" id="ARBA00001947"/>
    </source>
</evidence>
<dbReference type="PANTHER" id="PTHR43350">
    <property type="entry name" value="NAD-DEPENDENT ALCOHOL DEHYDROGENASE"/>
    <property type="match status" value="1"/>
</dbReference>